<dbReference type="Proteomes" id="UP000194221">
    <property type="component" value="Unassembled WGS sequence"/>
</dbReference>
<evidence type="ECO:0000313" key="4">
    <source>
        <dbReference type="EMBL" id="OSY87679.1"/>
    </source>
</evidence>
<comment type="caution">
    <text evidence="4">The sequence shown here is derived from an EMBL/GenBank/DDBJ whole genome shotgun (WGS) entry which is preliminary data.</text>
</comment>
<evidence type="ECO:0000256" key="2">
    <source>
        <dbReference type="SAM" id="SignalP"/>
    </source>
</evidence>
<gene>
    <name evidence="4" type="ORF">WH52_09600</name>
</gene>
<dbReference type="SUPFAM" id="SSF56281">
    <property type="entry name" value="Metallo-hydrolase/oxidoreductase"/>
    <property type="match status" value="1"/>
</dbReference>
<dbReference type="CDD" id="cd16282">
    <property type="entry name" value="metallo-hydrolase-like_MBL-fold"/>
    <property type="match status" value="1"/>
</dbReference>
<proteinExistence type="inferred from homology"/>
<accession>A0A1Y2PD60</accession>
<dbReference type="Pfam" id="PF00753">
    <property type="entry name" value="Lactamase_B"/>
    <property type="match status" value="1"/>
</dbReference>
<dbReference type="STRING" id="1635173.WH52_09600"/>
<name>A0A1Y2PD60_9FLAO</name>
<sequence>MKLAKLIVSICMIASISINAQMKDVKVVAEKITDNLYMLKGRGGNIGLFVGNDGVFMIDDQFASLTPKILKAIKEITPKPVNYLVNTHWHGDHTGGNANMQNEGAVIVSHKNVRKRMSVDQVVWGKKRPASPKEALPVITFTDDMQFHLNGEEILVTHIHKAHTDGDAIVYFTNSNVLHVGDAYFQGKFPYIDLNSGGSIDGYINGIKKMMLIADKDTKIIPGHGKVSNEKELESYLKMLVDLKISIENEIKEGKTLEEVKKNSQITKAYKEFSGWITEERIRETIYKSLKDNK</sequence>
<dbReference type="InterPro" id="IPR036866">
    <property type="entry name" value="RibonucZ/Hydroxyglut_hydro"/>
</dbReference>
<comment type="similarity">
    <text evidence="1">Belongs to the metallo-beta-lactamase superfamily. Class-B beta-lactamase family.</text>
</comment>
<protein>
    <submittedName>
        <fullName evidence="4">Metallo-beta-lactamase</fullName>
    </submittedName>
</protein>
<feature type="signal peptide" evidence="2">
    <location>
        <begin position="1"/>
        <end position="20"/>
    </location>
</feature>
<dbReference type="AlphaFoldDB" id="A0A1Y2PD60"/>
<dbReference type="InParanoid" id="A0A1Y2PD60"/>
<feature type="chain" id="PRO_5012079054" evidence="2">
    <location>
        <begin position="21"/>
        <end position="294"/>
    </location>
</feature>
<dbReference type="InterPro" id="IPR001279">
    <property type="entry name" value="Metallo-B-lactamas"/>
</dbReference>
<reference evidence="4 5" key="1">
    <citation type="submission" date="2015-03" db="EMBL/GenBank/DDBJ databases">
        <title>Genome sequence of Tenacibaculum sp. S2-2, isolated from intestinal microbiota of sea cucumber, Apostichopus japonicas.</title>
        <authorList>
            <person name="Shao Z."/>
            <person name="Wang L."/>
            <person name="Li X."/>
        </authorList>
    </citation>
    <scope>NUCLEOTIDE SEQUENCE [LARGE SCALE GENOMIC DNA]</scope>
    <source>
        <strain evidence="4 5">S2-2</strain>
    </source>
</reference>
<dbReference type="PANTHER" id="PTHR42951">
    <property type="entry name" value="METALLO-BETA-LACTAMASE DOMAIN-CONTAINING"/>
    <property type="match status" value="1"/>
</dbReference>
<keyword evidence="5" id="KW-1185">Reference proteome</keyword>
<dbReference type="Gene3D" id="3.60.15.10">
    <property type="entry name" value="Ribonuclease Z/Hydroxyacylglutathione hydrolase-like"/>
    <property type="match status" value="1"/>
</dbReference>
<dbReference type="OrthoDB" id="9769598at2"/>
<dbReference type="EMBL" id="LAPZ01000007">
    <property type="protein sequence ID" value="OSY87679.1"/>
    <property type="molecule type" value="Genomic_DNA"/>
</dbReference>
<dbReference type="PANTHER" id="PTHR42951:SF4">
    <property type="entry name" value="ACYL-COENZYME A THIOESTERASE MBLAC2"/>
    <property type="match status" value="1"/>
</dbReference>
<evidence type="ECO:0000313" key="5">
    <source>
        <dbReference type="Proteomes" id="UP000194221"/>
    </source>
</evidence>
<evidence type="ECO:0000256" key="1">
    <source>
        <dbReference type="ARBA" id="ARBA00005250"/>
    </source>
</evidence>
<dbReference type="SMART" id="SM00849">
    <property type="entry name" value="Lactamase_B"/>
    <property type="match status" value="1"/>
</dbReference>
<feature type="domain" description="Metallo-beta-lactamase" evidence="3">
    <location>
        <begin position="43"/>
        <end position="224"/>
    </location>
</feature>
<keyword evidence="2" id="KW-0732">Signal</keyword>
<dbReference type="InterPro" id="IPR050855">
    <property type="entry name" value="NDM-1-like"/>
</dbReference>
<evidence type="ECO:0000259" key="3">
    <source>
        <dbReference type="SMART" id="SM00849"/>
    </source>
</evidence>
<organism evidence="4 5">
    <name type="scientific">Tenacibaculum holothuriorum</name>
    <dbReference type="NCBI Taxonomy" id="1635173"/>
    <lineage>
        <taxon>Bacteria</taxon>
        <taxon>Pseudomonadati</taxon>
        <taxon>Bacteroidota</taxon>
        <taxon>Flavobacteriia</taxon>
        <taxon>Flavobacteriales</taxon>
        <taxon>Flavobacteriaceae</taxon>
        <taxon>Tenacibaculum</taxon>
    </lineage>
</organism>
<dbReference type="GO" id="GO:0017001">
    <property type="term" value="P:antibiotic catabolic process"/>
    <property type="evidence" value="ECO:0007669"/>
    <property type="project" value="UniProtKB-ARBA"/>
</dbReference>
<dbReference type="RefSeq" id="WP_086030738.1">
    <property type="nucleotide sequence ID" value="NZ_LAPZ01000007.1"/>
</dbReference>